<feature type="transmembrane region" description="Helical" evidence="6">
    <location>
        <begin position="347"/>
        <end position="364"/>
    </location>
</feature>
<dbReference type="AlphaFoldDB" id="A0AAE7CAT2"/>
<dbReference type="Pfam" id="PF11700">
    <property type="entry name" value="ATG22"/>
    <property type="match status" value="1"/>
</dbReference>
<dbReference type="InterPro" id="IPR050495">
    <property type="entry name" value="ATG22/LtaA_families"/>
</dbReference>
<dbReference type="SUPFAM" id="SSF103473">
    <property type="entry name" value="MFS general substrate transporter"/>
    <property type="match status" value="1"/>
</dbReference>
<keyword evidence="2" id="KW-0813">Transport</keyword>
<evidence type="ECO:0000256" key="5">
    <source>
        <dbReference type="ARBA" id="ARBA00023136"/>
    </source>
</evidence>
<feature type="transmembrane region" description="Helical" evidence="6">
    <location>
        <begin position="137"/>
        <end position="157"/>
    </location>
</feature>
<feature type="transmembrane region" description="Helical" evidence="6">
    <location>
        <begin position="370"/>
        <end position="386"/>
    </location>
</feature>
<feature type="transmembrane region" description="Helical" evidence="6">
    <location>
        <begin position="437"/>
        <end position="456"/>
    </location>
</feature>
<feature type="transmembrane region" description="Helical" evidence="6">
    <location>
        <begin position="178"/>
        <end position="200"/>
    </location>
</feature>
<comment type="subcellular location">
    <subcellularLocation>
        <location evidence="1">Cell membrane</location>
        <topology evidence="1">Multi-pass membrane protein</topology>
    </subcellularLocation>
</comment>
<keyword evidence="3 6" id="KW-0812">Transmembrane</keyword>
<evidence type="ECO:0000256" key="1">
    <source>
        <dbReference type="ARBA" id="ARBA00004651"/>
    </source>
</evidence>
<protein>
    <submittedName>
        <fullName evidence="8">MFS transporter</fullName>
    </submittedName>
</protein>
<feature type="transmembrane region" description="Helical" evidence="6">
    <location>
        <begin position="112"/>
        <end position="131"/>
    </location>
</feature>
<keyword evidence="4 6" id="KW-1133">Transmembrane helix</keyword>
<feature type="transmembrane region" description="Helical" evidence="6">
    <location>
        <begin position="407"/>
        <end position="431"/>
    </location>
</feature>
<feature type="transmembrane region" description="Helical" evidence="6">
    <location>
        <begin position="281"/>
        <end position="311"/>
    </location>
</feature>
<proteinExistence type="predicted"/>
<accession>A0AAE7CAT2</accession>
<evidence type="ECO:0000313" key="8">
    <source>
        <dbReference type="EMBL" id="QIS43649.1"/>
    </source>
</evidence>
<dbReference type="PANTHER" id="PTHR23519">
    <property type="entry name" value="AUTOPHAGY-RELATED PROTEIN 22"/>
    <property type="match status" value="1"/>
</dbReference>
<evidence type="ECO:0000256" key="4">
    <source>
        <dbReference type="ARBA" id="ARBA00022989"/>
    </source>
</evidence>
<sequence>MSTTAPDAVAEPDPTAPPRRRVAAWALWDWGSAAFNAVVTTFVFSTYLASSLFVDPAIVAAAGDDDRNPALVAAKADTSGVISLALTLAGLLIAVLAPVLGQRSDGSGRRRLWLGINTGIVVLAMLGMVFVEPVPSYLWLGAVLLATGNVFFEFASVNYNAMLVQVSTPRTVGRVSGLGWGMGYVGGIVLLALLLALFLFDFGTPGASGLLGLPSGAEGGALDVRIAILVAAIWCAMFSIPVLVGVPEIPATPGRKRQGIVDSYRTLFRRIAELWRESPRVIVFLLASAVFRDGLAAVFTFGAIIAAQVFGFTTTEVLLFGVAANVVAGIGTFAAGWFDDRFGAKPVIVVSLACLIVGGSAVLAVGDAKAGFWATGLFLCLFVGPVQSSSRTFLARISPAGREGEMFGLYTTTGRAVSFLAPGLFGIAVAITGDTRFGIIGIVIVLLAGLVLMLRVRGADAGILRPSQNHGVPRPTNG</sequence>
<dbReference type="KEGG" id="ccap:AES38_00265"/>
<evidence type="ECO:0000256" key="3">
    <source>
        <dbReference type="ARBA" id="ARBA00022692"/>
    </source>
</evidence>
<dbReference type="PANTHER" id="PTHR23519:SF1">
    <property type="entry name" value="AUTOPHAGY-RELATED PROTEIN 22"/>
    <property type="match status" value="1"/>
</dbReference>
<dbReference type="InterPro" id="IPR020846">
    <property type="entry name" value="MFS_dom"/>
</dbReference>
<feature type="transmembrane region" description="Helical" evidence="6">
    <location>
        <begin position="81"/>
        <end position="100"/>
    </location>
</feature>
<organism evidence="8 9">
    <name type="scientific">Clavibacter capsici</name>
    <dbReference type="NCBI Taxonomy" id="1874630"/>
    <lineage>
        <taxon>Bacteria</taxon>
        <taxon>Bacillati</taxon>
        <taxon>Actinomycetota</taxon>
        <taxon>Actinomycetes</taxon>
        <taxon>Micrococcales</taxon>
        <taxon>Microbacteriaceae</taxon>
        <taxon>Clavibacter</taxon>
    </lineage>
</organism>
<dbReference type="Proteomes" id="UP000503164">
    <property type="component" value="Chromosome"/>
</dbReference>
<evidence type="ECO:0000256" key="2">
    <source>
        <dbReference type="ARBA" id="ARBA00022448"/>
    </source>
</evidence>
<evidence type="ECO:0000313" key="9">
    <source>
        <dbReference type="Proteomes" id="UP000503164"/>
    </source>
</evidence>
<dbReference type="RefSeq" id="WP_053773282.1">
    <property type="nucleotide sequence ID" value="NZ_CP012573.1"/>
</dbReference>
<name>A0AAE7CAT2_9MICO</name>
<dbReference type="InterPro" id="IPR036259">
    <property type="entry name" value="MFS_trans_sf"/>
</dbReference>
<dbReference type="GO" id="GO:0022857">
    <property type="term" value="F:transmembrane transporter activity"/>
    <property type="evidence" value="ECO:0007669"/>
    <property type="project" value="InterPro"/>
</dbReference>
<dbReference type="InterPro" id="IPR024671">
    <property type="entry name" value="Atg22-like"/>
</dbReference>
<keyword evidence="5 6" id="KW-0472">Membrane</keyword>
<feature type="domain" description="Major facilitator superfamily (MFS) profile" evidence="7">
    <location>
        <begin position="33"/>
        <end position="459"/>
    </location>
</feature>
<feature type="transmembrane region" description="Helical" evidence="6">
    <location>
        <begin position="317"/>
        <end position="338"/>
    </location>
</feature>
<gene>
    <name evidence="8" type="ORF">GW570_00275</name>
</gene>
<feature type="transmembrane region" description="Helical" evidence="6">
    <location>
        <begin position="226"/>
        <end position="246"/>
    </location>
</feature>
<evidence type="ECO:0000259" key="7">
    <source>
        <dbReference type="PROSITE" id="PS50850"/>
    </source>
</evidence>
<keyword evidence="9" id="KW-1185">Reference proteome</keyword>
<dbReference type="Gene3D" id="1.20.1250.20">
    <property type="entry name" value="MFS general substrate transporter like domains"/>
    <property type="match status" value="1"/>
</dbReference>
<reference evidence="8 9" key="1">
    <citation type="journal article" date="2020" name="Mol. Plant Pathol.">
        <title>Plasmid composition and the chpG gene determine the virulence level of Clavibacter capsici natural isolates in pepper.</title>
        <authorList>
            <person name="Hwang I.S."/>
            <person name="Lee H.M."/>
            <person name="Oh E.J."/>
            <person name="Lee S."/>
            <person name="Heu S."/>
            <person name="Oh C.S."/>
        </authorList>
    </citation>
    <scope>NUCLEOTIDE SEQUENCE [LARGE SCALE GENOMIC DNA]</scope>
    <source>
        <strain evidence="8 9">1101</strain>
    </source>
</reference>
<dbReference type="EMBL" id="CP048049">
    <property type="protein sequence ID" value="QIS43649.1"/>
    <property type="molecule type" value="Genomic_DNA"/>
</dbReference>
<evidence type="ECO:0000256" key="6">
    <source>
        <dbReference type="SAM" id="Phobius"/>
    </source>
</evidence>
<dbReference type="GO" id="GO:0005886">
    <property type="term" value="C:plasma membrane"/>
    <property type="evidence" value="ECO:0007669"/>
    <property type="project" value="UniProtKB-SubCell"/>
</dbReference>
<dbReference type="PROSITE" id="PS50850">
    <property type="entry name" value="MFS"/>
    <property type="match status" value="1"/>
</dbReference>